<keyword evidence="3" id="KW-0732">Signal</keyword>
<evidence type="ECO:0000256" key="1">
    <source>
        <dbReference type="ARBA" id="ARBA00010515"/>
    </source>
</evidence>
<dbReference type="Pfam" id="PF07859">
    <property type="entry name" value="Abhydrolase_3"/>
    <property type="match status" value="1"/>
</dbReference>
<accession>A0A1E7ZCE3</accession>
<dbReference type="EMBL" id="MDHN01000015">
    <property type="protein sequence ID" value="OFC71195.1"/>
    <property type="molecule type" value="Genomic_DNA"/>
</dbReference>
<protein>
    <recommendedName>
        <fullName evidence="4">Alpha/beta hydrolase fold-3 domain-containing protein</fullName>
    </recommendedName>
</protein>
<comment type="caution">
    <text evidence="5">The sequence shown here is derived from an EMBL/GenBank/DDBJ whole genome shotgun (WGS) entry which is preliminary data.</text>
</comment>
<dbReference type="SUPFAM" id="SSF53474">
    <property type="entry name" value="alpha/beta-Hydrolases"/>
    <property type="match status" value="1"/>
</dbReference>
<dbReference type="STRING" id="1656094.BFC18_08510"/>
<evidence type="ECO:0000259" key="4">
    <source>
        <dbReference type="Pfam" id="PF07859"/>
    </source>
</evidence>
<sequence length="366" mass="38669">MKVSVIRHLAVLLALSAVTSTRAAEMTTQLDTSGTITIHNASVPLPDALSEGGQAVLKRSGATEGPGAPMPLPSDITDIKEIRKVYNNNLQPYVDHMKSVFPVDIEETTINGISAAIITPKGGVPEKNANRLILNGPGGGFRTGVRANGLLISIPVAAQMKVKVISILYRQGPEHRFPAASEDLLKVWDVVSKEVPPENIGMVGCSAGGMLVSQTTAMLIEAGRPVPGALGVYCAGLGMTPSGDSVFTGKLSITNIEADMKPVTAPAPRGGMSYFDGVDTTQFIAAPLNDATKLAQFPPVLFFTGTRDFLMSGAAYSHRKLLAAGVESDLLIYDGLYHGFMTNPDFPESQEGYGIAADFFDKHLGQ</sequence>
<dbReference type="InterPro" id="IPR013094">
    <property type="entry name" value="AB_hydrolase_3"/>
</dbReference>
<dbReference type="OrthoDB" id="9806180at2"/>
<name>A0A1E7ZCE3_9ALTE</name>
<dbReference type="InterPro" id="IPR050300">
    <property type="entry name" value="GDXG_lipolytic_enzyme"/>
</dbReference>
<dbReference type="AlphaFoldDB" id="A0A1E7ZCE3"/>
<feature type="signal peptide" evidence="3">
    <location>
        <begin position="1"/>
        <end position="23"/>
    </location>
</feature>
<evidence type="ECO:0000313" key="5">
    <source>
        <dbReference type="EMBL" id="OFC71195.1"/>
    </source>
</evidence>
<dbReference type="PANTHER" id="PTHR48081">
    <property type="entry name" value="AB HYDROLASE SUPERFAMILY PROTEIN C4A8.06C"/>
    <property type="match status" value="1"/>
</dbReference>
<evidence type="ECO:0000313" key="6">
    <source>
        <dbReference type="Proteomes" id="UP000175691"/>
    </source>
</evidence>
<reference evidence="5 6" key="1">
    <citation type="submission" date="2016-08" db="EMBL/GenBank/DDBJ databases">
        <authorList>
            <person name="Seilhamer J.J."/>
        </authorList>
    </citation>
    <scope>NUCLEOTIDE SEQUENCE [LARGE SCALE GENOMIC DNA]</scope>
    <source>
        <strain evidence="5 6">KCTC 42603</strain>
    </source>
</reference>
<dbReference type="Proteomes" id="UP000175691">
    <property type="component" value="Unassembled WGS sequence"/>
</dbReference>
<keyword evidence="6" id="KW-1185">Reference proteome</keyword>
<dbReference type="RefSeq" id="WP_070124778.1">
    <property type="nucleotide sequence ID" value="NZ_MDHN01000015.1"/>
</dbReference>
<evidence type="ECO:0000256" key="3">
    <source>
        <dbReference type="SAM" id="SignalP"/>
    </source>
</evidence>
<comment type="similarity">
    <text evidence="1">Belongs to the 'GDXG' lipolytic enzyme family.</text>
</comment>
<organism evidence="5 6">
    <name type="scientific">Alteromonas confluentis</name>
    <dbReference type="NCBI Taxonomy" id="1656094"/>
    <lineage>
        <taxon>Bacteria</taxon>
        <taxon>Pseudomonadati</taxon>
        <taxon>Pseudomonadota</taxon>
        <taxon>Gammaproteobacteria</taxon>
        <taxon>Alteromonadales</taxon>
        <taxon>Alteromonadaceae</taxon>
        <taxon>Alteromonas/Salinimonas group</taxon>
        <taxon>Alteromonas</taxon>
    </lineage>
</organism>
<evidence type="ECO:0000256" key="2">
    <source>
        <dbReference type="ARBA" id="ARBA00022801"/>
    </source>
</evidence>
<dbReference type="PANTHER" id="PTHR48081:SF30">
    <property type="entry name" value="ACETYL-HYDROLASE LIPR-RELATED"/>
    <property type="match status" value="1"/>
</dbReference>
<feature type="domain" description="Alpha/beta hydrolase fold-3" evidence="4">
    <location>
        <begin position="138"/>
        <end position="341"/>
    </location>
</feature>
<keyword evidence="2" id="KW-0378">Hydrolase</keyword>
<gene>
    <name evidence="5" type="ORF">BFC18_08510</name>
</gene>
<dbReference type="GO" id="GO:0004806">
    <property type="term" value="F:triacylglycerol lipase activity"/>
    <property type="evidence" value="ECO:0007669"/>
    <property type="project" value="TreeGrafter"/>
</dbReference>
<feature type="chain" id="PRO_5009209750" description="Alpha/beta hydrolase fold-3 domain-containing protein" evidence="3">
    <location>
        <begin position="24"/>
        <end position="366"/>
    </location>
</feature>
<dbReference type="InterPro" id="IPR029058">
    <property type="entry name" value="AB_hydrolase_fold"/>
</dbReference>
<proteinExistence type="inferred from homology"/>
<dbReference type="Gene3D" id="3.40.50.1820">
    <property type="entry name" value="alpha/beta hydrolase"/>
    <property type="match status" value="1"/>
</dbReference>